<reference evidence="2" key="1">
    <citation type="submission" date="2022-11" db="UniProtKB">
        <authorList>
            <consortium name="WormBaseParasite"/>
        </authorList>
    </citation>
    <scope>IDENTIFICATION</scope>
</reference>
<dbReference type="WBParaSite" id="nRc.2.0.1.t25857-RA">
    <property type="protein sequence ID" value="nRc.2.0.1.t25857-RA"/>
    <property type="gene ID" value="nRc.2.0.1.g25857"/>
</dbReference>
<dbReference type="AlphaFoldDB" id="A0A915JIE5"/>
<keyword evidence="1" id="KW-1185">Reference proteome</keyword>
<evidence type="ECO:0000313" key="2">
    <source>
        <dbReference type="WBParaSite" id="nRc.2.0.1.t25857-RA"/>
    </source>
</evidence>
<accession>A0A915JIE5</accession>
<name>A0A915JIE5_ROMCU</name>
<evidence type="ECO:0000313" key="1">
    <source>
        <dbReference type="Proteomes" id="UP000887565"/>
    </source>
</evidence>
<dbReference type="PANTHER" id="PTHR46880">
    <property type="entry name" value="RAS-ASSOCIATING DOMAIN-CONTAINING PROTEIN"/>
    <property type="match status" value="1"/>
</dbReference>
<proteinExistence type="predicted"/>
<organism evidence="1 2">
    <name type="scientific">Romanomermis culicivorax</name>
    <name type="common">Nematode worm</name>
    <dbReference type="NCBI Taxonomy" id="13658"/>
    <lineage>
        <taxon>Eukaryota</taxon>
        <taxon>Metazoa</taxon>
        <taxon>Ecdysozoa</taxon>
        <taxon>Nematoda</taxon>
        <taxon>Enoplea</taxon>
        <taxon>Dorylaimia</taxon>
        <taxon>Mermithida</taxon>
        <taxon>Mermithoidea</taxon>
        <taxon>Mermithidae</taxon>
        <taxon>Romanomermis</taxon>
    </lineage>
</organism>
<dbReference type="Proteomes" id="UP000887565">
    <property type="component" value="Unplaced"/>
</dbReference>
<sequence>AANAFTIHVDESTDISKTKLLLLYTQHADCSNKVVRHMFRKVLNLQATDASAIATAITDYFELKGIEGKKLVMFTSDGAAVMLCSKNGTAVKLKEKLNAPHVIAFHCVAHFQALRVKDVCQMEKHVSFMKIEHMLNDLVGFLNTHKHKVEIKGLANIMETEYTNLEPWIAVR</sequence>
<protein>
    <submittedName>
        <fullName evidence="2">DUF4371 domain-containing protein</fullName>
    </submittedName>
</protein>
<dbReference type="PANTHER" id="PTHR46880:SF5">
    <property type="entry name" value="DUF4371 DOMAIN-CONTAINING PROTEIN"/>
    <property type="match status" value="1"/>
</dbReference>